<gene>
    <name evidence="2" type="ORF">MGLY_20240</name>
</gene>
<dbReference type="AlphaFoldDB" id="A0A6I5ZSW9"/>
<sequence length="145" mass="16478">MVKIFDAYAVLCWMQEEPGSSYIEHLLDQAEKEVIKIQISAINIGEIFYRLVKSGHSKEAASFLMDVKKKIFPWRVMPASNTRIWEAAKLKGEYRISYADAFALALARKTGGAIVTRDPEIIEVCNSGRFLLDQIPSEWPLQAKK</sequence>
<dbReference type="Gene3D" id="3.40.50.1010">
    <property type="entry name" value="5'-nuclease"/>
    <property type="match status" value="1"/>
</dbReference>
<keyword evidence="3" id="KW-1185">Reference proteome</keyword>
<evidence type="ECO:0000313" key="2">
    <source>
        <dbReference type="EMBL" id="QGP92637.1"/>
    </source>
</evidence>
<reference evidence="2 3" key="1">
    <citation type="submission" date="2019-11" db="EMBL/GenBank/DDBJ databases">
        <title>Genome sequence of Moorella glycerini DSM11254.</title>
        <authorList>
            <person name="Poehlein A."/>
            <person name="Boeer T."/>
            <person name="Daniel R."/>
        </authorList>
    </citation>
    <scope>NUCLEOTIDE SEQUENCE [LARGE SCALE GENOMIC DNA]</scope>
    <source>
        <strain evidence="2 3">DSM 11254</strain>
    </source>
</reference>
<evidence type="ECO:0000313" key="3">
    <source>
        <dbReference type="Proteomes" id="UP000425916"/>
    </source>
</evidence>
<dbReference type="RefSeq" id="WP_156273500.1">
    <property type="nucleotide sequence ID" value="NZ_CP046244.1"/>
</dbReference>
<accession>A0A6I5ZSW9</accession>
<dbReference type="SUPFAM" id="SSF88723">
    <property type="entry name" value="PIN domain-like"/>
    <property type="match status" value="1"/>
</dbReference>
<proteinExistence type="predicted"/>
<dbReference type="InterPro" id="IPR002716">
    <property type="entry name" value="PIN_dom"/>
</dbReference>
<dbReference type="OrthoDB" id="1806785at2"/>
<feature type="domain" description="PIN" evidence="1">
    <location>
        <begin position="5"/>
        <end position="124"/>
    </location>
</feature>
<name>A0A6I5ZSW9_9FIRM</name>
<dbReference type="EMBL" id="CP046244">
    <property type="protein sequence ID" value="QGP92637.1"/>
    <property type="molecule type" value="Genomic_DNA"/>
</dbReference>
<dbReference type="Proteomes" id="UP000425916">
    <property type="component" value="Chromosome"/>
</dbReference>
<dbReference type="CDD" id="cd18689">
    <property type="entry name" value="PIN_VapC-like"/>
    <property type="match status" value="1"/>
</dbReference>
<dbReference type="InterPro" id="IPR029060">
    <property type="entry name" value="PIN-like_dom_sf"/>
</dbReference>
<organism evidence="2 3">
    <name type="scientific">Neomoorella glycerini</name>
    <dbReference type="NCBI Taxonomy" id="55779"/>
    <lineage>
        <taxon>Bacteria</taxon>
        <taxon>Bacillati</taxon>
        <taxon>Bacillota</taxon>
        <taxon>Clostridia</taxon>
        <taxon>Neomoorellales</taxon>
        <taxon>Neomoorellaceae</taxon>
        <taxon>Neomoorella</taxon>
    </lineage>
</organism>
<evidence type="ECO:0000259" key="1">
    <source>
        <dbReference type="Pfam" id="PF01850"/>
    </source>
</evidence>
<protein>
    <submittedName>
        <fullName evidence="2">PIN domain protein</fullName>
    </submittedName>
</protein>
<dbReference type="Pfam" id="PF01850">
    <property type="entry name" value="PIN"/>
    <property type="match status" value="1"/>
</dbReference>